<dbReference type="OrthoDB" id="2018352at2759"/>
<dbReference type="EMBL" id="CM010723">
    <property type="protein sequence ID" value="RZC76487.1"/>
    <property type="molecule type" value="Genomic_DNA"/>
</dbReference>
<organism evidence="2 3">
    <name type="scientific">Papaver somniferum</name>
    <name type="common">Opium poppy</name>
    <dbReference type="NCBI Taxonomy" id="3469"/>
    <lineage>
        <taxon>Eukaryota</taxon>
        <taxon>Viridiplantae</taxon>
        <taxon>Streptophyta</taxon>
        <taxon>Embryophyta</taxon>
        <taxon>Tracheophyta</taxon>
        <taxon>Spermatophyta</taxon>
        <taxon>Magnoliopsida</taxon>
        <taxon>Ranunculales</taxon>
        <taxon>Papaveraceae</taxon>
        <taxon>Papaveroideae</taxon>
        <taxon>Papaver</taxon>
    </lineage>
</organism>
<evidence type="ECO:0000313" key="3">
    <source>
        <dbReference type="Proteomes" id="UP000316621"/>
    </source>
</evidence>
<proteinExistence type="predicted"/>
<sequence>MVLWEVTLATAYFLGLKKTYKLALQLQRRLIGPNHPRIRDFAYRRTRAVFDMAVTVHKKVQERDLEVGRNLGNWILRWLDRMKPSAQIRAIGPGKGPSSTGGNPAKHVPKYGQPQPPKSGETPSFGSSDSKSKGRRLFTSSMSFLPKSRPTWMKRIQPYNPISSSTQYRNLSTSALGMSSITNGISRKEGVIRKDIMQWMLRN</sequence>
<protein>
    <submittedName>
        <fullName evidence="2">Uncharacterized protein</fullName>
    </submittedName>
</protein>
<evidence type="ECO:0000256" key="1">
    <source>
        <dbReference type="SAM" id="MobiDB-lite"/>
    </source>
</evidence>
<gene>
    <name evidence="2" type="ORF">C5167_000609</name>
</gene>
<keyword evidence="3" id="KW-1185">Reference proteome</keyword>
<dbReference type="OMA" id="GKANMNM"/>
<dbReference type="PANTHER" id="PTHR35998:SF1">
    <property type="entry name" value="OS02G0127900 PROTEIN"/>
    <property type="match status" value="1"/>
</dbReference>
<accession>A0A4Y7KUM6</accession>
<dbReference type="AlphaFoldDB" id="A0A4Y7KUM6"/>
<feature type="region of interest" description="Disordered" evidence="1">
    <location>
        <begin position="88"/>
        <end position="137"/>
    </location>
</feature>
<dbReference type="Proteomes" id="UP000316621">
    <property type="component" value="Chromosome 9"/>
</dbReference>
<evidence type="ECO:0000313" key="2">
    <source>
        <dbReference type="EMBL" id="RZC76487.1"/>
    </source>
</evidence>
<dbReference type="Gramene" id="RZC76487">
    <property type="protein sequence ID" value="RZC76487"/>
    <property type="gene ID" value="C5167_000609"/>
</dbReference>
<reference evidence="2 3" key="1">
    <citation type="journal article" date="2018" name="Science">
        <title>The opium poppy genome and morphinan production.</title>
        <authorList>
            <person name="Guo L."/>
            <person name="Winzer T."/>
            <person name="Yang X."/>
            <person name="Li Y."/>
            <person name="Ning Z."/>
            <person name="He Z."/>
            <person name="Teodor R."/>
            <person name="Lu Y."/>
            <person name="Bowser T.A."/>
            <person name="Graham I.A."/>
            <person name="Ye K."/>
        </authorList>
    </citation>
    <scope>NUCLEOTIDE SEQUENCE [LARGE SCALE GENOMIC DNA]</scope>
    <source>
        <strain evidence="3">cv. HN1</strain>
        <tissue evidence="2">Leaves</tissue>
    </source>
</reference>
<dbReference type="PANTHER" id="PTHR35998">
    <property type="entry name" value="OS02G0127900 PROTEIN"/>
    <property type="match status" value="1"/>
</dbReference>
<name>A0A4Y7KUM6_PAPSO</name>